<evidence type="ECO:0000313" key="3">
    <source>
        <dbReference type="Proteomes" id="UP000008022"/>
    </source>
</evidence>
<reference evidence="2" key="2">
    <citation type="submission" date="2015-06" db="UniProtKB">
        <authorList>
            <consortium name="EnsemblPlants"/>
        </authorList>
    </citation>
    <scope>IDENTIFICATION</scope>
</reference>
<organism evidence="2 3">
    <name type="scientific">Oryza rufipogon</name>
    <name type="common">Brownbeard rice</name>
    <name type="synonym">Asian wild rice</name>
    <dbReference type="NCBI Taxonomy" id="4529"/>
    <lineage>
        <taxon>Eukaryota</taxon>
        <taxon>Viridiplantae</taxon>
        <taxon>Streptophyta</taxon>
        <taxon>Embryophyta</taxon>
        <taxon>Tracheophyta</taxon>
        <taxon>Spermatophyta</taxon>
        <taxon>Magnoliopsida</taxon>
        <taxon>Liliopsida</taxon>
        <taxon>Poales</taxon>
        <taxon>Poaceae</taxon>
        <taxon>BOP clade</taxon>
        <taxon>Oryzoideae</taxon>
        <taxon>Oryzeae</taxon>
        <taxon>Oryzinae</taxon>
        <taxon>Oryza</taxon>
    </lineage>
</organism>
<feature type="compositionally biased region" description="Basic and acidic residues" evidence="1">
    <location>
        <begin position="40"/>
        <end position="53"/>
    </location>
</feature>
<proteinExistence type="predicted"/>
<dbReference type="Proteomes" id="UP000008022">
    <property type="component" value="Unassembled WGS sequence"/>
</dbReference>
<keyword evidence="3" id="KW-1185">Reference proteome</keyword>
<sequence length="130" mass="14795">MRKGEKRGKREELRWTRLHLPHLAGHRSIAAVPARHREISLPRHSLGDTERAAGTRNRTNSLCQRERIDESSDATQEIGFHACSAIAIPFLATLIPRLLRPSTATNPNQEGHQREEDRRRISSRGCLPPR</sequence>
<dbReference type="HOGENOM" id="CLU_2162335_0_0_1"/>
<dbReference type="EnsemblPlants" id="ORUFI02G07770.1">
    <property type="protein sequence ID" value="ORUFI02G07770.1"/>
    <property type="gene ID" value="ORUFI02G07770"/>
</dbReference>
<accession>A0A0E0NBB2</accession>
<feature type="region of interest" description="Disordered" evidence="1">
    <location>
        <begin position="40"/>
        <end position="60"/>
    </location>
</feature>
<dbReference type="Gramene" id="ORUFI02G07770.1">
    <property type="protein sequence ID" value="ORUFI02G07770.1"/>
    <property type="gene ID" value="ORUFI02G07770"/>
</dbReference>
<evidence type="ECO:0000256" key="1">
    <source>
        <dbReference type="SAM" id="MobiDB-lite"/>
    </source>
</evidence>
<feature type="compositionally biased region" description="Basic and acidic residues" evidence="1">
    <location>
        <begin position="111"/>
        <end position="120"/>
    </location>
</feature>
<dbReference type="AlphaFoldDB" id="A0A0E0NBB2"/>
<name>A0A0E0NBB2_ORYRU</name>
<protein>
    <submittedName>
        <fullName evidence="2">Uncharacterized protein</fullName>
    </submittedName>
</protein>
<evidence type="ECO:0000313" key="2">
    <source>
        <dbReference type="EnsemblPlants" id="ORUFI02G07770.1"/>
    </source>
</evidence>
<feature type="region of interest" description="Disordered" evidence="1">
    <location>
        <begin position="101"/>
        <end position="130"/>
    </location>
</feature>
<reference evidence="3" key="1">
    <citation type="submission" date="2013-06" db="EMBL/GenBank/DDBJ databases">
        <authorList>
            <person name="Zhao Q."/>
        </authorList>
    </citation>
    <scope>NUCLEOTIDE SEQUENCE</scope>
    <source>
        <strain evidence="3">cv. W1943</strain>
    </source>
</reference>